<evidence type="ECO:0000313" key="5">
    <source>
        <dbReference type="Proteomes" id="UP000288388"/>
    </source>
</evidence>
<dbReference type="Gene3D" id="3.90.245.10">
    <property type="entry name" value="Ribonucleoside hydrolase-like"/>
    <property type="match status" value="1"/>
</dbReference>
<dbReference type="Pfam" id="PF01156">
    <property type="entry name" value="IU_nuc_hydro"/>
    <property type="match status" value="1"/>
</dbReference>
<dbReference type="InterPro" id="IPR036452">
    <property type="entry name" value="Ribo_hydro-like"/>
</dbReference>
<dbReference type="InterPro" id="IPR023186">
    <property type="entry name" value="IUNH"/>
</dbReference>
<gene>
    <name evidence="4" type="ORF">EK398_01185</name>
</gene>
<name>A0A437UJ31_ENTAV</name>
<accession>A0A437UJ31</accession>
<evidence type="ECO:0000256" key="2">
    <source>
        <dbReference type="ARBA" id="ARBA00023295"/>
    </source>
</evidence>
<dbReference type="EMBL" id="RYZS01000001">
    <property type="protein sequence ID" value="RVU93585.1"/>
    <property type="molecule type" value="Genomic_DNA"/>
</dbReference>
<keyword evidence="2 4" id="KW-0326">Glycosidase</keyword>
<dbReference type="Proteomes" id="UP000288388">
    <property type="component" value="Unassembled WGS sequence"/>
</dbReference>
<dbReference type="RefSeq" id="WP_127978061.1">
    <property type="nucleotide sequence ID" value="NZ_JAEMPA010000348.1"/>
</dbReference>
<dbReference type="GO" id="GO:0006152">
    <property type="term" value="P:purine nucleoside catabolic process"/>
    <property type="evidence" value="ECO:0007669"/>
    <property type="project" value="TreeGrafter"/>
</dbReference>
<dbReference type="GO" id="GO:0008477">
    <property type="term" value="F:purine nucleosidase activity"/>
    <property type="evidence" value="ECO:0007669"/>
    <property type="project" value="TreeGrafter"/>
</dbReference>
<feature type="domain" description="Inosine/uridine-preferring nucleoside hydrolase" evidence="3">
    <location>
        <begin position="6"/>
        <end position="300"/>
    </location>
</feature>
<dbReference type="PANTHER" id="PTHR12304">
    <property type="entry name" value="INOSINE-URIDINE PREFERRING NUCLEOSIDE HYDROLASE"/>
    <property type="match status" value="1"/>
</dbReference>
<dbReference type="AlphaFoldDB" id="A0A437UJ31"/>
<evidence type="ECO:0000313" key="4">
    <source>
        <dbReference type="EMBL" id="RVU93585.1"/>
    </source>
</evidence>
<protein>
    <submittedName>
        <fullName evidence="4">Ribosylpyrimidine nucleosidase</fullName>
        <ecNumber evidence="4">3.2.2.8</ecNumber>
    </submittedName>
</protein>
<proteinExistence type="predicted"/>
<evidence type="ECO:0000259" key="3">
    <source>
        <dbReference type="Pfam" id="PF01156"/>
    </source>
</evidence>
<keyword evidence="1 4" id="KW-0378">Hydrolase</keyword>
<dbReference type="SUPFAM" id="SSF53590">
    <property type="entry name" value="Nucleoside hydrolase"/>
    <property type="match status" value="1"/>
</dbReference>
<dbReference type="GO" id="GO:0005829">
    <property type="term" value="C:cytosol"/>
    <property type="evidence" value="ECO:0007669"/>
    <property type="project" value="TreeGrafter"/>
</dbReference>
<dbReference type="InterPro" id="IPR001910">
    <property type="entry name" value="Inosine/uridine_hydrolase_dom"/>
</dbReference>
<dbReference type="GO" id="GO:0050263">
    <property type="term" value="F:ribosylpyrimidine nucleosidase activity"/>
    <property type="evidence" value="ECO:0007669"/>
    <property type="project" value="UniProtKB-EC"/>
</dbReference>
<evidence type="ECO:0000256" key="1">
    <source>
        <dbReference type="ARBA" id="ARBA00022801"/>
    </source>
</evidence>
<comment type="caution">
    <text evidence="4">The sequence shown here is derived from an EMBL/GenBank/DDBJ whole genome shotgun (WGS) entry which is preliminary data.</text>
</comment>
<dbReference type="CDD" id="cd02651">
    <property type="entry name" value="nuc_hydro_IU_UC_XIUA"/>
    <property type="match status" value="1"/>
</dbReference>
<dbReference type="EC" id="3.2.2.8" evidence="4"/>
<reference evidence="4 5" key="1">
    <citation type="submission" date="2018-12" db="EMBL/GenBank/DDBJ databases">
        <title>A novel vanA-carrying plasmid in a clinical isolate of Enterococcus avium.</title>
        <authorList>
            <person name="Bernasconi O.J."/>
            <person name="Luzzaro F."/>
            <person name="Endimiani A."/>
        </authorList>
    </citation>
    <scope>NUCLEOTIDE SEQUENCE [LARGE SCALE GENOMIC DNA]</scope>
    <source>
        <strain evidence="4 5">LC0559/18</strain>
    </source>
</reference>
<sequence>MEKRKIILDCDPGHDDAITMLMAAAHPKIDLLGITIVAGNQTLDKTVVNGLNVCQLLGIDAKVYAGMPKPMVREQVVADNVHGESGLDGPVFGPLHRQVEETQAVKYIIDTLLASDGDITLVPVGPLTNIAVAMRMEPLIIPKIKEIVLMGGAYGTGNFTPSAEFNIFADPEAAHVVFSSGAPIVMMGLDLTHQTICTEDIIERMEGVGNVAGKLFGDIMRFTLKSQFECFGLAAGPLHDATCVGYLISPEIFETQEMYVEIDINRGPCYGRTVCDELYVLGQPSNVKVGKKINAEHFWDLVEECIRMYSDVYAEAK</sequence>
<dbReference type="NCBIfam" id="NF007417">
    <property type="entry name" value="PRK09955.1"/>
    <property type="match status" value="1"/>
</dbReference>
<organism evidence="4 5">
    <name type="scientific">Enterococcus avium</name>
    <name type="common">Streptococcus avium</name>
    <dbReference type="NCBI Taxonomy" id="33945"/>
    <lineage>
        <taxon>Bacteria</taxon>
        <taxon>Bacillati</taxon>
        <taxon>Bacillota</taxon>
        <taxon>Bacilli</taxon>
        <taxon>Lactobacillales</taxon>
        <taxon>Enterococcaceae</taxon>
        <taxon>Enterococcus</taxon>
    </lineage>
</organism>
<dbReference type="PANTHER" id="PTHR12304:SF4">
    <property type="entry name" value="URIDINE NUCLEOSIDASE"/>
    <property type="match status" value="1"/>
</dbReference>